<evidence type="ECO:0000313" key="15">
    <source>
        <dbReference type="Proteomes" id="UP000283269"/>
    </source>
</evidence>
<feature type="binding site" description="axial binding residue" evidence="12">
    <location>
        <position position="43"/>
    </location>
    <ligand>
        <name>heme</name>
        <dbReference type="ChEBI" id="CHEBI:30413"/>
    </ligand>
    <ligandPart>
        <name>Fe</name>
        <dbReference type="ChEBI" id="CHEBI:18248"/>
    </ligandPart>
</feature>
<accession>A0A409VN84</accession>
<evidence type="ECO:0000256" key="3">
    <source>
        <dbReference type="ARBA" id="ARBA00010617"/>
    </source>
</evidence>
<dbReference type="InParanoid" id="A0A409VN84"/>
<evidence type="ECO:0000256" key="5">
    <source>
        <dbReference type="ARBA" id="ARBA00022692"/>
    </source>
</evidence>
<keyword evidence="15" id="KW-1185">Reference proteome</keyword>
<evidence type="ECO:0000256" key="9">
    <source>
        <dbReference type="ARBA" id="ARBA00023004"/>
    </source>
</evidence>
<evidence type="ECO:0000256" key="2">
    <source>
        <dbReference type="ARBA" id="ARBA00004167"/>
    </source>
</evidence>
<comment type="cofactor">
    <cofactor evidence="1 12">
        <name>heme</name>
        <dbReference type="ChEBI" id="CHEBI:30413"/>
    </cofactor>
</comment>
<keyword evidence="7" id="KW-1133">Transmembrane helix</keyword>
<evidence type="ECO:0000256" key="10">
    <source>
        <dbReference type="ARBA" id="ARBA00023033"/>
    </source>
</evidence>
<name>A0A409VN84_PSICY</name>
<evidence type="ECO:0000256" key="7">
    <source>
        <dbReference type="ARBA" id="ARBA00022989"/>
    </source>
</evidence>
<evidence type="ECO:0000256" key="8">
    <source>
        <dbReference type="ARBA" id="ARBA00023002"/>
    </source>
</evidence>
<dbReference type="GO" id="GO:0005506">
    <property type="term" value="F:iron ion binding"/>
    <property type="evidence" value="ECO:0007669"/>
    <property type="project" value="InterPro"/>
</dbReference>
<evidence type="ECO:0000313" key="14">
    <source>
        <dbReference type="EMBL" id="PPQ67732.1"/>
    </source>
</evidence>
<comment type="similarity">
    <text evidence="3 13">Belongs to the cytochrome P450 family.</text>
</comment>
<dbReference type="EMBL" id="NHYD01003970">
    <property type="protein sequence ID" value="PPQ67732.1"/>
    <property type="molecule type" value="Genomic_DNA"/>
</dbReference>
<evidence type="ECO:0000256" key="11">
    <source>
        <dbReference type="ARBA" id="ARBA00023136"/>
    </source>
</evidence>
<keyword evidence="8 13" id="KW-0560">Oxidoreductase</keyword>
<sequence length="137" mass="15586">MSRDPEKFQNPDVFNPDRYFDEQGNLNLKDQENYVFGFGRRICPGRHMADSSVWLAVTSILSVFDIGHKKDSVGNVIPINIEYTDGLIRCAEFFEYSTTSRTNIFVIATLSLSNALSHRGPVKLHKLSFKQLANDLK</sequence>
<dbReference type="GO" id="GO:0016705">
    <property type="term" value="F:oxidoreductase activity, acting on paired donors, with incorporation or reduction of molecular oxygen"/>
    <property type="evidence" value="ECO:0007669"/>
    <property type="project" value="InterPro"/>
</dbReference>
<proteinExistence type="inferred from homology"/>
<evidence type="ECO:0008006" key="16">
    <source>
        <dbReference type="Google" id="ProtNLM"/>
    </source>
</evidence>
<dbReference type="InterPro" id="IPR002403">
    <property type="entry name" value="Cyt_P450_E_grp-IV"/>
</dbReference>
<dbReference type="PRINTS" id="PR00465">
    <property type="entry name" value="EP450IV"/>
</dbReference>
<dbReference type="InterPro" id="IPR017972">
    <property type="entry name" value="Cyt_P450_CS"/>
</dbReference>
<organism evidence="14 15">
    <name type="scientific">Psilocybe cyanescens</name>
    <dbReference type="NCBI Taxonomy" id="93625"/>
    <lineage>
        <taxon>Eukaryota</taxon>
        <taxon>Fungi</taxon>
        <taxon>Dikarya</taxon>
        <taxon>Basidiomycota</taxon>
        <taxon>Agaricomycotina</taxon>
        <taxon>Agaricomycetes</taxon>
        <taxon>Agaricomycetidae</taxon>
        <taxon>Agaricales</taxon>
        <taxon>Agaricineae</taxon>
        <taxon>Strophariaceae</taxon>
        <taxon>Psilocybe</taxon>
    </lineage>
</organism>
<protein>
    <recommendedName>
        <fullName evidence="16">Cytochrome P450</fullName>
    </recommendedName>
</protein>
<dbReference type="STRING" id="93625.A0A409VN84"/>
<dbReference type="OrthoDB" id="3934656at2759"/>
<dbReference type="InterPro" id="IPR001128">
    <property type="entry name" value="Cyt_P450"/>
</dbReference>
<dbReference type="Pfam" id="PF00067">
    <property type="entry name" value="p450"/>
    <property type="match status" value="1"/>
</dbReference>
<keyword evidence="10 13" id="KW-0503">Monooxygenase</keyword>
<keyword evidence="6 12" id="KW-0479">Metal-binding</keyword>
<keyword evidence="5" id="KW-0812">Transmembrane</keyword>
<evidence type="ECO:0000256" key="4">
    <source>
        <dbReference type="ARBA" id="ARBA00022617"/>
    </source>
</evidence>
<dbReference type="Proteomes" id="UP000283269">
    <property type="component" value="Unassembled WGS sequence"/>
</dbReference>
<dbReference type="PROSITE" id="PS00086">
    <property type="entry name" value="CYTOCHROME_P450"/>
    <property type="match status" value="1"/>
</dbReference>
<dbReference type="SUPFAM" id="SSF48264">
    <property type="entry name" value="Cytochrome P450"/>
    <property type="match status" value="1"/>
</dbReference>
<dbReference type="PANTHER" id="PTHR46300">
    <property type="entry name" value="P450, PUTATIVE (EUROFUNG)-RELATED-RELATED"/>
    <property type="match status" value="1"/>
</dbReference>
<evidence type="ECO:0000256" key="12">
    <source>
        <dbReference type="PIRSR" id="PIRSR602403-1"/>
    </source>
</evidence>
<dbReference type="PANTHER" id="PTHR46300:SF2">
    <property type="entry name" value="CYTOCHROME P450 MONOOXYGENASE ALNH-RELATED"/>
    <property type="match status" value="1"/>
</dbReference>
<dbReference type="InterPro" id="IPR050364">
    <property type="entry name" value="Cytochrome_P450_fung"/>
</dbReference>
<comment type="caution">
    <text evidence="14">The sequence shown here is derived from an EMBL/GenBank/DDBJ whole genome shotgun (WGS) entry which is preliminary data.</text>
</comment>
<keyword evidence="9 12" id="KW-0408">Iron</keyword>
<gene>
    <name evidence="14" type="ORF">CVT25_009338</name>
</gene>
<keyword evidence="11" id="KW-0472">Membrane</keyword>
<evidence type="ECO:0000256" key="13">
    <source>
        <dbReference type="RuleBase" id="RU000461"/>
    </source>
</evidence>
<keyword evidence="4 12" id="KW-0349">Heme</keyword>
<evidence type="ECO:0000256" key="6">
    <source>
        <dbReference type="ARBA" id="ARBA00022723"/>
    </source>
</evidence>
<dbReference type="GO" id="GO:0016020">
    <property type="term" value="C:membrane"/>
    <property type="evidence" value="ECO:0007669"/>
    <property type="project" value="UniProtKB-SubCell"/>
</dbReference>
<dbReference type="InterPro" id="IPR036396">
    <property type="entry name" value="Cyt_P450_sf"/>
</dbReference>
<dbReference type="GO" id="GO:0020037">
    <property type="term" value="F:heme binding"/>
    <property type="evidence" value="ECO:0007669"/>
    <property type="project" value="InterPro"/>
</dbReference>
<comment type="subcellular location">
    <subcellularLocation>
        <location evidence="2">Membrane</location>
        <topology evidence="2">Single-pass membrane protein</topology>
    </subcellularLocation>
</comment>
<dbReference type="AlphaFoldDB" id="A0A409VN84"/>
<dbReference type="GO" id="GO:0004497">
    <property type="term" value="F:monooxygenase activity"/>
    <property type="evidence" value="ECO:0007669"/>
    <property type="project" value="UniProtKB-KW"/>
</dbReference>
<evidence type="ECO:0000256" key="1">
    <source>
        <dbReference type="ARBA" id="ARBA00001971"/>
    </source>
</evidence>
<reference evidence="14 15" key="1">
    <citation type="journal article" date="2018" name="Evol. Lett.">
        <title>Horizontal gene cluster transfer increased hallucinogenic mushroom diversity.</title>
        <authorList>
            <person name="Reynolds H.T."/>
            <person name="Vijayakumar V."/>
            <person name="Gluck-Thaler E."/>
            <person name="Korotkin H.B."/>
            <person name="Matheny P.B."/>
            <person name="Slot J.C."/>
        </authorList>
    </citation>
    <scope>NUCLEOTIDE SEQUENCE [LARGE SCALE GENOMIC DNA]</scope>
    <source>
        <strain evidence="14 15">2631</strain>
    </source>
</reference>
<dbReference type="Gene3D" id="1.10.630.10">
    <property type="entry name" value="Cytochrome P450"/>
    <property type="match status" value="1"/>
</dbReference>